<dbReference type="EMBL" id="MPJJ01000007">
    <property type="protein sequence ID" value="OLV27183.1"/>
    <property type="molecule type" value="Genomic_DNA"/>
</dbReference>
<organism evidence="2 3">
    <name type="scientific">Haemophilus parainfluenzae</name>
    <dbReference type="NCBI Taxonomy" id="729"/>
    <lineage>
        <taxon>Bacteria</taxon>
        <taxon>Pseudomonadati</taxon>
        <taxon>Pseudomonadota</taxon>
        <taxon>Gammaproteobacteria</taxon>
        <taxon>Pasteurellales</taxon>
        <taxon>Pasteurellaceae</taxon>
        <taxon>Haemophilus</taxon>
    </lineage>
</organism>
<evidence type="ECO:0000313" key="3">
    <source>
        <dbReference type="Proteomes" id="UP000242412"/>
    </source>
</evidence>
<feature type="domain" description="LicD/FKTN/FKRP nucleotidyltransferase" evidence="1">
    <location>
        <begin position="22"/>
        <end position="240"/>
    </location>
</feature>
<dbReference type="Pfam" id="PF04991">
    <property type="entry name" value="LicD"/>
    <property type="match status" value="1"/>
</dbReference>
<dbReference type="PANTHER" id="PTHR43404">
    <property type="entry name" value="LIPOPOLYSACCHARIDE CHOLINEPHOSPHOTRANSFERASE LICD"/>
    <property type="match status" value="1"/>
</dbReference>
<dbReference type="RefSeq" id="WP_075875655.1">
    <property type="nucleotide sequence ID" value="NZ_MPJJ01000007.1"/>
</dbReference>
<evidence type="ECO:0000313" key="2">
    <source>
        <dbReference type="EMBL" id="OLV27183.1"/>
    </source>
</evidence>
<dbReference type="PANTHER" id="PTHR43404:SF2">
    <property type="entry name" value="LIPOPOLYSACCHARIDE CHOLINEPHOSPHOTRANSFERASE LICD"/>
    <property type="match status" value="1"/>
</dbReference>
<dbReference type="InterPro" id="IPR007074">
    <property type="entry name" value="LicD/FKTN/FKRP_NTP_transf"/>
</dbReference>
<sequence>MDDLKKIQKIELDMLKVFHSICIENKLRYYAVGGTLLGAVRHKGFIPWDDDIDLAMPRSDFEKFIEIAHEVLPANLGLYRSKLNLNTLQLVNNKTCVKKGKIETPIYLDIFPFDGYPSKKINNIIYKYKILFRRMMCKLSVINWLSDRDRGTLENLIVFLGKLFKTNKLLNSDKQLNKLQELIKNYSYDTSFLVGNILGRYREREIVEKRIIGMGKLLIFEDTKIFVPDDYSKYLTKIYGDYMKLPPFEDRTPQDLKIVFIGDSYE</sequence>
<dbReference type="InterPro" id="IPR052942">
    <property type="entry name" value="LPS_cholinephosphotransferase"/>
</dbReference>
<name>A0AB36ING4_HAEPA</name>
<accession>A0AB36ING4</accession>
<dbReference type="Proteomes" id="UP000242412">
    <property type="component" value="Unassembled WGS sequence"/>
</dbReference>
<gene>
    <name evidence="2" type="ORF">BSO15_05820</name>
</gene>
<evidence type="ECO:0000259" key="1">
    <source>
        <dbReference type="Pfam" id="PF04991"/>
    </source>
</evidence>
<comment type="caution">
    <text evidence="2">The sequence shown here is derived from an EMBL/GenBank/DDBJ whole genome shotgun (WGS) entry which is preliminary data.</text>
</comment>
<dbReference type="AlphaFoldDB" id="A0AB36ING4"/>
<reference evidence="2 3" key="1">
    <citation type="submission" date="2016-11" db="EMBL/GenBank/DDBJ databases">
        <title>Simultaneous identification of Haemophilus influenzae and Haemophilus haemolyticus using TaqMan real-time PCR.</title>
        <authorList>
            <person name="Price E.P."/>
            <person name="Sarovich D.S."/>
            <person name="Harris T.M."/>
            <person name="Spargo J.C."/>
            <person name="Nosworthy E."/>
            <person name="Beissbarth J."/>
            <person name="Chang A.B."/>
            <person name="Smith-Vaughan H.C."/>
        </authorList>
    </citation>
    <scope>NUCLEOTIDE SEQUENCE [LARGE SCALE GENOMIC DNA]</scope>
    <source>
        <strain evidence="2 3">60884 B Hi-2</strain>
    </source>
</reference>
<protein>
    <recommendedName>
        <fullName evidence="1">LicD/FKTN/FKRP nucleotidyltransferase domain-containing protein</fullName>
    </recommendedName>
</protein>
<proteinExistence type="predicted"/>
<dbReference type="GO" id="GO:0009100">
    <property type="term" value="P:glycoprotein metabolic process"/>
    <property type="evidence" value="ECO:0007669"/>
    <property type="project" value="UniProtKB-ARBA"/>
</dbReference>